<comment type="cofactor">
    <cofactor evidence="6">
        <name>Zn(2+)</name>
        <dbReference type="ChEBI" id="CHEBI:29105"/>
    </cofactor>
    <text evidence="6">Binds 1 zinc ion.</text>
</comment>
<evidence type="ECO:0000256" key="4">
    <source>
        <dbReference type="ARBA" id="ARBA00022833"/>
    </source>
</evidence>
<accession>A0A6C7E981</accession>
<dbReference type="GO" id="GO:0006508">
    <property type="term" value="P:proteolysis"/>
    <property type="evidence" value="ECO:0007669"/>
    <property type="project" value="UniProtKB-KW"/>
</dbReference>
<dbReference type="CDD" id="cd09607">
    <property type="entry name" value="M3B_PepF"/>
    <property type="match status" value="1"/>
</dbReference>
<reference evidence="9 10" key="1">
    <citation type="journal article" date="2013" name="Int. J. Syst. Evol. Microbiol.">
        <title>Ilumatobacter nonamiense sp. nov. and Ilumatobacter coccineum sp. nov., isolated from seashore sand.</title>
        <authorList>
            <person name="Matsumoto A."/>
            <person name="Kasai H."/>
            <person name="Matsuo Y."/>
            <person name="Shizuri Y."/>
            <person name="Ichikawa N."/>
            <person name="Fujita N."/>
            <person name="Omura S."/>
            <person name="Takahashi Y."/>
        </authorList>
    </citation>
    <scope>NUCLEOTIDE SEQUENCE [LARGE SCALE GENOMIC DNA]</scope>
    <source>
        <strain evidence="10">NBRC 103263 / KCTC 29153 / YM16-304</strain>
    </source>
</reference>
<dbReference type="AlphaFoldDB" id="A0A6C7E981"/>
<dbReference type="InterPro" id="IPR001333">
    <property type="entry name" value="Peptidase_M32_Taq"/>
</dbReference>
<dbReference type="PANTHER" id="PTHR34217:SF1">
    <property type="entry name" value="CARBOXYPEPTIDASE 1"/>
    <property type="match status" value="1"/>
</dbReference>
<gene>
    <name evidence="9" type="ORF">YM304_22580</name>
</gene>
<evidence type="ECO:0000256" key="2">
    <source>
        <dbReference type="ARBA" id="ARBA00022723"/>
    </source>
</evidence>
<evidence type="ECO:0000256" key="6">
    <source>
        <dbReference type="RuleBase" id="RU003435"/>
    </source>
</evidence>
<dbReference type="Gene3D" id="1.20.140.70">
    <property type="entry name" value="Oligopeptidase f, N-terminal domain"/>
    <property type="match status" value="1"/>
</dbReference>
<evidence type="ECO:0000256" key="5">
    <source>
        <dbReference type="ARBA" id="ARBA00023049"/>
    </source>
</evidence>
<evidence type="ECO:0000259" key="8">
    <source>
        <dbReference type="Pfam" id="PF08439"/>
    </source>
</evidence>
<proteinExistence type="inferred from homology"/>
<dbReference type="SUPFAM" id="SSF55486">
    <property type="entry name" value="Metalloproteases ('zincins'), catalytic domain"/>
    <property type="match status" value="1"/>
</dbReference>
<dbReference type="Proteomes" id="UP000011863">
    <property type="component" value="Chromosome"/>
</dbReference>
<feature type="domain" description="Peptidase M3A/M3B catalytic" evidence="7">
    <location>
        <begin position="349"/>
        <end position="591"/>
    </location>
</feature>
<dbReference type="KEGG" id="aym:YM304_22580"/>
<dbReference type="InterPro" id="IPR034006">
    <property type="entry name" value="M3B_PepF_2"/>
</dbReference>
<keyword evidence="3 6" id="KW-0378">Hydrolase</keyword>
<name>A0A6C7E981_ILUCY</name>
<dbReference type="GO" id="GO:0046872">
    <property type="term" value="F:metal ion binding"/>
    <property type="evidence" value="ECO:0007669"/>
    <property type="project" value="UniProtKB-UniRule"/>
</dbReference>
<evidence type="ECO:0000313" key="10">
    <source>
        <dbReference type="Proteomes" id="UP000011863"/>
    </source>
</evidence>
<dbReference type="Gene3D" id="1.10.1370.20">
    <property type="entry name" value="Oligoendopeptidase f, C-terminal domain"/>
    <property type="match status" value="1"/>
</dbReference>
<dbReference type="PANTHER" id="PTHR34217">
    <property type="entry name" value="METAL-DEPENDENT CARBOXYPEPTIDASE"/>
    <property type="match status" value="1"/>
</dbReference>
<dbReference type="InterPro" id="IPR042088">
    <property type="entry name" value="OligoPept_F_C"/>
</dbReference>
<organism evidence="9 10">
    <name type="scientific">Ilumatobacter coccineus (strain NBRC 103263 / KCTC 29153 / YM16-304)</name>
    <dbReference type="NCBI Taxonomy" id="1313172"/>
    <lineage>
        <taxon>Bacteria</taxon>
        <taxon>Bacillati</taxon>
        <taxon>Actinomycetota</taxon>
        <taxon>Acidimicrobiia</taxon>
        <taxon>Acidimicrobiales</taxon>
        <taxon>Ilumatobacteraceae</taxon>
        <taxon>Ilumatobacter</taxon>
    </lineage>
</organism>
<dbReference type="EMBL" id="AP012057">
    <property type="protein sequence ID" value="BAN02572.1"/>
    <property type="molecule type" value="Genomic_DNA"/>
</dbReference>
<keyword evidence="4 6" id="KW-0862">Zinc</keyword>
<dbReference type="GO" id="GO:0004181">
    <property type="term" value="F:metallocarboxypeptidase activity"/>
    <property type="evidence" value="ECO:0007669"/>
    <property type="project" value="InterPro"/>
</dbReference>
<feature type="domain" description="Oligopeptidase F N-terminal" evidence="8">
    <location>
        <begin position="130"/>
        <end position="188"/>
    </location>
</feature>
<keyword evidence="5 6" id="KW-0482">Metalloprotease</keyword>
<sequence length="610" mass="66959">MSNTTADNEALPRWSVADVHESFESRSFLDAKERAGADVDRLVSLFDEHGIRAVDGEVTEATGETADIVISEFNRVSADLDILGAYIYASVSTNSRDQVAQATMSELDPVESKLRPLMARLSDWVSSFDLDALVAVSEQAADHEGPLSRLVERSTHQMSEAEENLYAELSNTGAGAWGRLQQEVTSQLSAEVELPDGPERLPMPAVRGLGTHADPAVRKAAYDAEQVAWPTVEVPVAAAMNAIKGEANAVNRRRNWSSPLDASLFANSVSRATFDAMQAAVTASLPDFHRWMQTKARLHQHESGTLPWWDLVAPAPVSSGAMSWDDGIDVVRNAFTGFSPTLGGLVDRAIDEQWIDAAPRDGKTGGAFCMPFVGDRSLVLLNWSGSAESAQTTAHELGHAYHNTTLADRTSLQRRLPMALAETASIFCETLVVEAGLARLEGDEHRSERLALLDIDLQGTNQVVVDIRSRFTFETELFARRQRRTLSAAEMCEMMTEAQADAYGAGLDQSTAHPYMWLLKPHYYGSHFYNWPYTYGLLFGLGLFAKYQEDPERFRSGYDTLLSRAGMDTAEQLGEAFGLDVTDEAFWTASLDVVRGRIDDYVDIADSIGS</sequence>
<comment type="similarity">
    <text evidence="6">Belongs to the peptidase M3 family.</text>
</comment>
<protein>
    <submittedName>
        <fullName evidence="9">Peptidase M03 family protein</fullName>
    </submittedName>
</protein>
<dbReference type="InterPro" id="IPR001567">
    <property type="entry name" value="Pept_M3A_M3B_dom"/>
</dbReference>
<keyword evidence="10" id="KW-1185">Reference proteome</keyword>
<dbReference type="RefSeq" id="WP_015441819.1">
    <property type="nucleotide sequence ID" value="NC_020520.1"/>
</dbReference>
<dbReference type="GO" id="GO:0004222">
    <property type="term" value="F:metalloendopeptidase activity"/>
    <property type="evidence" value="ECO:0007669"/>
    <property type="project" value="InterPro"/>
</dbReference>
<dbReference type="InterPro" id="IPR013647">
    <property type="entry name" value="OligopepF_N_dom"/>
</dbReference>
<dbReference type="Pfam" id="PF08439">
    <property type="entry name" value="Peptidase_M3_N"/>
    <property type="match status" value="1"/>
</dbReference>
<keyword evidence="1 6" id="KW-0645">Protease</keyword>
<evidence type="ECO:0000256" key="3">
    <source>
        <dbReference type="ARBA" id="ARBA00022801"/>
    </source>
</evidence>
<evidence type="ECO:0000313" key="9">
    <source>
        <dbReference type="EMBL" id="BAN02572.1"/>
    </source>
</evidence>
<keyword evidence="2 6" id="KW-0479">Metal-binding</keyword>
<evidence type="ECO:0000256" key="1">
    <source>
        <dbReference type="ARBA" id="ARBA00022670"/>
    </source>
</evidence>
<dbReference type="Pfam" id="PF01432">
    <property type="entry name" value="Peptidase_M3"/>
    <property type="match status" value="1"/>
</dbReference>
<evidence type="ECO:0000259" key="7">
    <source>
        <dbReference type="Pfam" id="PF01432"/>
    </source>
</evidence>